<feature type="transmembrane region" description="Helical" evidence="1">
    <location>
        <begin position="70"/>
        <end position="87"/>
    </location>
</feature>
<dbReference type="OrthoDB" id="3576735at2"/>
<keyword evidence="4" id="KW-1185">Reference proteome</keyword>
<feature type="transmembrane region" description="Helical" evidence="1">
    <location>
        <begin position="40"/>
        <end position="58"/>
    </location>
</feature>
<protein>
    <submittedName>
        <fullName evidence="3">Putative tricarboxylic transport membrane protein</fullName>
    </submittedName>
</protein>
<sequence>MSKHLYRLAPLVLLLFGIAAMLQARDLSLGEFSSPGPGLWPFLCAALLSLTAAVLLIVDDPADYEPWTRGTAGIALGLLSLGIFILLFQEIGFIIPAVLMLLIWLRLFAREPWRWAVPLAVIGAVVFHLVFVEALGVPFPDDIVLGG</sequence>
<gene>
    <name evidence="3" type="ORF">SAMN05660748_0962</name>
</gene>
<evidence type="ECO:0000313" key="3">
    <source>
        <dbReference type="EMBL" id="SOC47685.1"/>
    </source>
</evidence>
<accession>A0A285V0J1</accession>
<name>A0A285V0J1_9ACTN</name>
<organism evidence="3 4">
    <name type="scientific">Blastococcus aggregatus</name>
    <dbReference type="NCBI Taxonomy" id="38502"/>
    <lineage>
        <taxon>Bacteria</taxon>
        <taxon>Bacillati</taxon>
        <taxon>Actinomycetota</taxon>
        <taxon>Actinomycetes</taxon>
        <taxon>Geodermatophilales</taxon>
        <taxon>Geodermatophilaceae</taxon>
        <taxon>Blastococcus</taxon>
    </lineage>
</organism>
<dbReference type="Proteomes" id="UP000219435">
    <property type="component" value="Unassembled WGS sequence"/>
</dbReference>
<evidence type="ECO:0000259" key="2">
    <source>
        <dbReference type="Pfam" id="PF07331"/>
    </source>
</evidence>
<keyword evidence="1" id="KW-1133">Transmembrane helix</keyword>
<keyword evidence="1" id="KW-0812">Transmembrane</keyword>
<dbReference type="RefSeq" id="WP_097193801.1">
    <property type="nucleotide sequence ID" value="NZ_OBQI01000001.1"/>
</dbReference>
<evidence type="ECO:0000256" key="1">
    <source>
        <dbReference type="SAM" id="Phobius"/>
    </source>
</evidence>
<feature type="domain" description="DUF1468" evidence="2">
    <location>
        <begin position="8"/>
        <end position="140"/>
    </location>
</feature>
<feature type="transmembrane region" description="Helical" evidence="1">
    <location>
        <begin position="116"/>
        <end position="137"/>
    </location>
</feature>
<feature type="transmembrane region" description="Helical" evidence="1">
    <location>
        <begin position="93"/>
        <end position="109"/>
    </location>
</feature>
<reference evidence="4" key="1">
    <citation type="submission" date="2017-08" db="EMBL/GenBank/DDBJ databases">
        <authorList>
            <person name="Varghese N."/>
            <person name="Submissions S."/>
        </authorList>
    </citation>
    <scope>NUCLEOTIDE SEQUENCE [LARGE SCALE GENOMIC DNA]</scope>
    <source>
        <strain evidence="4">DSM 4725</strain>
    </source>
</reference>
<dbReference type="AlphaFoldDB" id="A0A285V0J1"/>
<evidence type="ECO:0000313" key="4">
    <source>
        <dbReference type="Proteomes" id="UP000219435"/>
    </source>
</evidence>
<proteinExistence type="predicted"/>
<dbReference type="EMBL" id="OBQI01000001">
    <property type="protein sequence ID" value="SOC47685.1"/>
    <property type="molecule type" value="Genomic_DNA"/>
</dbReference>
<dbReference type="InterPro" id="IPR009936">
    <property type="entry name" value="DUF1468"/>
</dbReference>
<dbReference type="Pfam" id="PF07331">
    <property type="entry name" value="TctB"/>
    <property type="match status" value="1"/>
</dbReference>
<keyword evidence="1" id="KW-0472">Membrane</keyword>